<evidence type="ECO:0000313" key="11">
    <source>
        <dbReference type="EMBL" id="KAK7491520.1"/>
    </source>
</evidence>
<keyword evidence="6" id="KW-1015">Disulfide bond</keyword>
<evidence type="ECO:0000256" key="3">
    <source>
        <dbReference type="ARBA" id="ARBA00022692"/>
    </source>
</evidence>
<protein>
    <recommendedName>
        <fullName evidence="13">G-protein coupled receptor</fullName>
    </recommendedName>
</protein>
<dbReference type="PANTHER" id="PTHR47767:SF1">
    <property type="entry name" value="ADHESION G PROTEIN-COUPLED RECEPTOR G7"/>
    <property type="match status" value="1"/>
</dbReference>
<evidence type="ECO:0000313" key="12">
    <source>
        <dbReference type="Proteomes" id="UP001519460"/>
    </source>
</evidence>
<feature type="transmembrane region" description="Helical" evidence="8">
    <location>
        <begin position="303"/>
        <end position="322"/>
    </location>
</feature>
<evidence type="ECO:0000256" key="4">
    <source>
        <dbReference type="ARBA" id="ARBA00022989"/>
    </source>
</evidence>
<gene>
    <name evidence="11" type="ORF">BaRGS_00017159</name>
</gene>
<dbReference type="Gene3D" id="1.20.1070.10">
    <property type="entry name" value="Rhodopsin 7-helix transmembrane proteins"/>
    <property type="match status" value="1"/>
</dbReference>
<feature type="transmembrane region" description="Helical" evidence="8">
    <location>
        <begin position="263"/>
        <end position="291"/>
    </location>
</feature>
<reference evidence="11 12" key="1">
    <citation type="journal article" date="2023" name="Sci. Data">
        <title>Genome assembly of the Korean intertidal mud-creeper Batillaria attramentaria.</title>
        <authorList>
            <person name="Patra A.K."/>
            <person name="Ho P.T."/>
            <person name="Jun S."/>
            <person name="Lee S.J."/>
            <person name="Kim Y."/>
            <person name="Won Y.J."/>
        </authorList>
    </citation>
    <scope>NUCLEOTIDE SEQUENCE [LARGE SCALE GENOMIC DNA]</scope>
    <source>
        <strain evidence="11">Wonlab-2016</strain>
    </source>
</reference>
<evidence type="ECO:0000259" key="10">
    <source>
        <dbReference type="PROSITE" id="PS50261"/>
    </source>
</evidence>
<feature type="non-terminal residue" evidence="11">
    <location>
        <position position="1"/>
    </location>
</feature>
<feature type="non-terminal residue" evidence="11">
    <location>
        <position position="537"/>
    </location>
</feature>
<dbReference type="InterPro" id="IPR053066">
    <property type="entry name" value="ADGR_G7"/>
</dbReference>
<accession>A0ABD0KWT3</accession>
<keyword evidence="3 8" id="KW-0812">Transmembrane</keyword>
<dbReference type="GO" id="GO:0016020">
    <property type="term" value="C:membrane"/>
    <property type="evidence" value="ECO:0007669"/>
    <property type="project" value="UniProtKB-SubCell"/>
</dbReference>
<dbReference type="InterPro" id="IPR057244">
    <property type="entry name" value="GAIN_B"/>
</dbReference>
<feature type="transmembrane region" description="Helical" evidence="8">
    <location>
        <begin position="488"/>
        <end position="511"/>
    </location>
</feature>
<comment type="subcellular location">
    <subcellularLocation>
        <location evidence="1">Membrane</location>
        <topology evidence="1">Multi-pass membrane protein</topology>
    </subcellularLocation>
</comment>
<feature type="transmembrane region" description="Helical" evidence="8">
    <location>
        <begin position="373"/>
        <end position="395"/>
    </location>
</feature>
<dbReference type="Gene3D" id="2.60.220.50">
    <property type="match status" value="1"/>
</dbReference>
<evidence type="ECO:0000256" key="1">
    <source>
        <dbReference type="ARBA" id="ARBA00004141"/>
    </source>
</evidence>
<dbReference type="SUPFAM" id="SSF81321">
    <property type="entry name" value="Family A G protein-coupled receptor-like"/>
    <property type="match status" value="1"/>
</dbReference>
<evidence type="ECO:0000256" key="6">
    <source>
        <dbReference type="ARBA" id="ARBA00023157"/>
    </source>
</evidence>
<dbReference type="PRINTS" id="PR00249">
    <property type="entry name" value="GPCRSECRETIN"/>
</dbReference>
<sequence>PPLDKGRQIQKANKTLVAINQALEDPKTFENKTALDCIVDKVDKLLGNDVDVLKEIAPKLLSTIDRISKEMPLPEGRLVVSTPNVVLAAIALDNASFNGTFFTFTKDEAAFRDGGHELDDTNSIYIPDSLLTSVQNCTPERITFTIHHPVQIFEALQQAAGTDAADHITTKINSVVVQSSVVACHVTDLRDPVLITFVHKIKNAENSRCVFWNNSLQVWSSKGCKRVDESSDGDKTVCACDHMTSFALLMDVYGRWNDSAQHWTALSIISFTGCSVSLVALILTIVIYILYKARPRQTIPSKILINLCVALALSNLVFLGGMQEYAFSNHVACKVVSVLLHYSLLASLCWMLVEGFNMYLALVLVFRTHYSNFVLKCSSVGWGVPLVVVLITLAVNTTDNYAKLESGICWLKGTAFYVAFVAPVCLILLLNVIAFTMVLRVITGQGRKLNRSHAISTGRQLQGAIGVVILLGLTWVFGFLAIDKASVVFSYLFAIFNTLQGLFIFLHYGLLKVVTRASLRRHCCRMEDEASGTSIGQ</sequence>
<dbReference type="CDD" id="cd15040">
    <property type="entry name" value="7tmB2_Adhesion"/>
    <property type="match status" value="1"/>
</dbReference>
<dbReference type="SMART" id="SM00303">
    <property type="entry name" value="GPS"/>
    <property type="match status" value="1"/>
</dbReference>
<comment type="caution">
    <text evidence="11">The sequence shown here is derived from an EMBL/GenBank/DDBJ whole genome shotgun (WGS) entry which is preliminary data.</text>
</comment>
<dbReference type="InterPro" id="IPR000832">
    <property type="entry name" value="GPCR_2_secretin-like"/>
</dbReference>
<evidence type="ECO:0000256" key="8">
    <source>
        <dbReference type="SAM" id="Phobius"/>
    </source>
</evidence>
<dbReference type="InterPro" id="IPR046338">
    <property type="entry name" value="GAIN_dom_sf"/>
</dbReference>
<organism evidence="11 12">
    <name type="scientific">Batillaria attramentaria</name>
    <dbReference type="NCBI Taxonomy" id="370345"/>
    <lineage>
        <taxon>Eukaryota</taxon>
        <taxon>Metazoa</taxon>
        <taxon>Spiralia</taxon>
        <taxon>Lophotrochozoa</taxon>
        <taxon>Mollusca</taxon>
        <taxon>Gastropoda</taxon>
        <taxon>Caenogastropoda</taxon>
        <taxon>Sorbeoconcha</taxon>
        <taxon>Cerithioidea</taxon>
        <taxon>Batillariidae</taxon>
        <taxon>Batillaria</taxon>
    </lineage>
</organism>
<feature type="domain" description="GAIN-B" evidence="9">
    <location>
        <begin position="100"/>
        <end position="256"/>
    </location>
</feature>
<evidence type="ECO:0000256" key="5">
    <source>
        <dbReference type="ARBA" id="ARBA00023136"/>
    </source>
</evidence>
<comment type="similarity">
    <text evidence="2">Belongs to the G-protein coupled receptor 2 family. Adhesion G-protein coupled receptor (ADGR) subfamily.</text>
</comment>
<keyword evidence="5 8" id="KW-0472">Membrane</keyword>
<proteinExistence type="inferred from homology"/>
<keyword evidence="4 8" id="KW-1133">Transmembrane helix</keyword>
<name>A0ABD0KWT3_9CAEN</name>
<dbReference type="PROSITE" id="PS50221">
    <property type="entry name" value="GAIN_B"/>
    <property type="match status" value="1"/>
</dbReference>
<dbReference type="AlphaFoldDB" id="A0ABD0KWT3"/>
<dbReference type="EMBL" id="JACVVK020000113">
    <property type="protein sequence ID" value="KAK7491520.1"/>
    <property type="molecule type" value="Genomic_DNA"/>
</dbReference>
<keyword evidence="7" id="KW-0325">Glycoprotein</keyword>
<evidence type="ECO:0000256" key="2">
    <source>
        <dbReference type="ARBA" id="ARBA00007343"/>
    </source>
</evidence>
<evidence type="ECO:0008006" key="13">
    <source>
        <dbReference type="Google" id="ProtNLM"/>
    </source>
</evidence>
<dbReference type="InterPro" id="IPR017981">
    <property type="entry name" value="GPCR_2-like_7TM"/>
</dbReference>
<dbReference type="PROSITE" id="PS50261">
    <property type="entry name" value="G_PROTEIN_RECEP_F2_4"/>
    <property type="match status" value="1"/>
</dbReference>
<dbReference type="InterPro" id="IPR000203">
    <property type="entry name" value="GPS"/>
</dbReference>
<dbReference type="PANTHER" id="PTHR47767">
    <property type="entry name" value="ADHESION G PROTEIN-COUPLED RECEPTOR G7"/>
    <property type="match status" value="1"/>
</dbReference>
<keyword evidence="12" id="KW-1185">Reference proteome</keyword>
<evidence type="ECO:0000256" key="7">
    <source>
        <dbReference type="ARBA" id="ARBA00023180"/>
    </source>
</evidence>
<feature type="transmembrane region" description="Helical" evidence="8">
    <location>
        <begin position="415"/>
        <end position="442"/>
    </location>
</feature>
<feature type="transmembrane region" description="Helical" evidence="8">
    <location>
        <begin position="342"/>
        <end position="366"/>
    </location>
</feature>
<feature type="domain" description="G-protein coupled receptors family 2 profile 2" evidence="10">
    <location>
        <begin position="266"/>
        <end position="512"/>
    </location>
</feature>
<dbReference type="Pfam" id="PF01825">
    <property type="entry name" value="GPS"/>
    <property type="match status" value="1"/>
</dbReference>
<dbReference type="FunFam" id="1.20.1070.10:FF:000058">
    <property type="entry name" value="Adhesion G protein-coupled receptor F5"/>
    <property type="match status" value="1"/>
</dbReference>
<dbReference type="Pfam" id="PF00002">
    <property type="entry name" value="7tm_2"/>
    <property type="match status" value="1"/>
</dbReference>
<evidence type="ECO:0000259" key="9">
    <source>
        <dbReference type="PROSITE" id="PS50221"/>
    </source>
</evidence>
<dbReference type="Proteomes" id="UP001519460">
    <property type="component" value="Unassembled WGS sequence"/>
</dbReference>
<feature type="transmembrane region" description="Helical" evidence="8">
    <location>
        <begin position="463"/>
        <end position="482"/>
    </location>
</feature>